<accession>A0A3M2L0Q5</accession>
<dbReference type="PROSITE" id="PS00211">
    <property type="entry name" value="ABC_TRANSPORTER_1"/>
    <property type="match status" value="1"/>
</dbReference>
<evidence type="ECO:0000256" key="3">
    <source>
        <dbReference type="ARBA" id="ARBA00022741"/>
    </source>
</evidence>
<dbReference type="AlphaFoldDB" id="A0A3M2L0Q5"/>
<dbReference type="InterPro" id="IPR003593">
    <property type="entry name" value="AAA+_ATPase"/>
</dbReference>
<feature type="domain" description="ABC transporter" evidence="5">
    <location>
        <begin position="2"/>
        <end position="227"/>
    </location>
</feature>
<evidence type="ECO:0000256" key="2">
    <source>
        <dbReference type="ARBA" id="ARBA00022448"/>
    </source>
</evidence>
<dbReference type="GO" id="GO:0016887">
    <property type="term" value="F:ATP hydrolysis activity"/>
    <property type="evidence" value="ECO:0007669"/>
    <property type="project" value="InterPro"/>
</dbReference>
<dbReference type="InterPro" id="IPR017871">
    <property type="entry name" value="ABC_transporter-like_CS"/>
</dbReference>
<organism evidence="6 7">
    <name type="scientific">Nocardia stercoris</name>
    <dbReference type="NCBI Taxonomy" id="2483361"/>
    <lineage>
        <taxon>Bacteria</taxon>
        <taxon>Bacillati</taxon>
        <taxon>Actinomycetota</taxon>
        <taxon>Actinomycetes</taxon>
        <taxon>Mycobacteriales</taxon>
        <taxon>Nocardiaceae</taxon>
        <taxon>Nocardia</taxon>
    </lineage>
</organism>
<reference evidence="6 7" key="1">
    <citation type="submission" date="2018-10" db="EMBL/GenBank/DDBJ databases">
        <title>Isolation from cow dung.</title>
        <authorList>
            <person name="Ling L."/>
        </authorList>
    </citation>
    <scope>NUCLEOTIDE SEQUENCE [LARGE SCALE GENOMIC DNA]</scope>
    <source>
        <strain evidence="6 7">NEAU-LL90</strain>
    </source>
</reference>
<dbReference type="SUPFAM" id="SSF52540">
    <property type="entry name" value="P-loop containing nucleoside triphosphate hydrolases"/>
    <property type="match status" value="1"/>
</dbReference>
<evidence type="ECO:0000256" key="1">
    <source>
        <dbReference type="ARBA" id="ARBA00005417"/>
    </source>
</evidence>
<proteinExistence type="inferred from homology"/>
<sequence>MITVTDLTKRYRRLLAVDDVSFHCRPGTVTGFLGPNGAGKSSVLRTLTGLSRPDAGETRVGGMPFTELPHPARVAGVMLDAAALHPGWTGRDTLRIAATMIGVRPDRTDALLDETGLTAAADRRVGTYSLGMRQRLGLAQALVGDPSVLILDEPSNGLDPEGIAWTRTFLRDFARRGGTVLLSSHLLSEIQAVADHLVIIRSGQVVADGDTATLLGGGGLLVRATDQQALARLLARHGASATTDASGALRTGLDAAELAGLAAAGGVVITELRPAADLEDLFLALTTDRTA</sequence>
<dbReference type="Pfam" id="PF00005">
    <property type="entry name" value="ABC_tran"/>
    <property type="match status" value="1"/>
</dbReference>
<gene>
    <name evidence="6" type="ORF">EBN03_18270</name>
</gene>
<dbReference type="EMBL" id="RFFH01000007">
    <property type="protein sequence ID" value="RMI31309.1"/>
    <property type="molecule type" value="Genomic_DNA"/>
</dbReference>
<dbReference type="PANTHER" id="PTHR43335:SF4">
    <property type="entry name" value="ABC TRANSPORTER, ATP-BINDING PROTEIN"/>
    <property type="match status" value="1"/>
</dbReference>
<dbReference type="PROSITE" id="PS50893">
    <property type="entry name" value="ABC_TRANSPORTER_2"/>
    <property type="match status" value="1"/>
</dbReference>
<keyword evidence="7" id="KW-1185">Reference proteome</keyword>
<keyword evidence="4 6" id="KW-0067">ATP-binding</keyword>
<dbReference type="Proteomes" id="UP000279275">
    <property type="component" value="Unassembled WGS sequence"/>
</dbReference>
<dbReference type="SMART" id="SM00382">
    <property type="entry name" value="AAA"/>
    <property type="match status" value="1"/>
</dbReference>
<dbReference type="OrthoDB" id="9804819at2"/>
<evidence type="ECO:0000256" key="4">
    <source>
        <dbReference type="ARBA" id="ARBA00022840"/>
    </source>
</evidence>
<protein>
    <submittedName>
        <fullName evidence="6">ATP-binding cassette domain-containing protein</fullName>
    </submittedName>
</protein>
<comment type="similarity">
    <text evidence="1">Belongs to the ABC transporter superfamily.</text>
</comment>
<dbReference type="InterPro" id="IPR027417">
    <property type="entry name" value="P-loop_NTPase"/>
</dbReference>
<dbReference type="InterPro" id="IPR003439">
    <property type="entry name" value="ABC_transporter-like_ATP-bd"/>
</dbReference>
<evidence type="ECO:0000259" key="5">
    <source>
        <dbReference type="PROSITE" id="PS50893"/>
    </source>
</evidence>
<comment type="caution">
    <text evidence="6">The sequence shown here is derived from an EMBL/GenBank/DDBJ whole genome shotgun (WGS) entry which is preliminary data.</text>
</comment>
<keyword evidence="3" id="KW-0547">Nucleotide-binding</keyword>
<dbReference type="Gene3D" id="3.40.50.300">
    <property type="entry name" value="P-loop containing nucleotide triphosphate hydrolases"/>
    <property type="match status" value="1"/>
</dbReference>
<dbReference type="GO" id="GO:0005524">
    <property type="term" value="F:ATP binding"/>
    <property type="evidence" value="ECO:0007669"/>
    <property type="project" value="UniProtKB-KW"/>
</dbReference>
<evidence type="ECO:0000313" key="6">
    <source>
        <dbReference type="EMBL" id="RMI31309.1"/>
    </source>
</evidence>
<name>A0A3M2L0Q5_9NOCA</name>
<dbReference type="PANTHER" id="PTHR43335">
    <property type="entry name" value="ABC TRANSPORTER, ATP-BINDING PROTEIN"/>
    <property type="match status" value="1"/>
</dbReference>
<keyword evidence="2" id="KW-0813">Transport</keyword>
<evidence type="ECO:0000313" key="7">
    <source>
        <dbReference type="Proteomes" id="UP000279275"/>
    </source>
</evidence>
<dbReference type="RefSeq" id="WP_122189259.1">
    <property type="nucleotide sequence ID" value="NZ_RFFH01000007.1"/>
</dbReference>